<dbReference type="Proteomes" id="UP000187404">
    <property type="component" value="Unassembled WGS sequence"/>
</dbReference>
<evidence type="ECO:0000256" key="2">
    <source>
        <dbReference type="ARBA" id="ARBA00008857"/>
    </source>
</evidence>
<evidence type="ECO:0000256" key="1">
    <source>
        <dbReference type="ARBA" id="ARBA00003283"/>
    </source>
</evidence>
<dbReference type="GO" id="GO:0003677">
    <property type="term" value="F:DNA binding"/>
    <property type="evidence" value="ECO:0007669"/>
    <property type="project" value="UniProtKB-KW"/>
</dbReference>
<dbReference type="Gene3D" id="1.10.150.130">
    <property type="match status" value="1"/>
</dbReference>
<dbReference type="InterPro" id="IPR004107">
    <property type="entry name" value="Integrase_SAM-like_N"/>
</dbReference>
<evidence type="ECO:0000256" key="3">
    <source>
        <dbReference type="ARBA" id="ARBA00022908"/>
    </source>
</evidence>
<dbReference type="Pfam" id="PF00589">
    <property type="entry name" value="Phage_integrase"/>
    <property type="match status" value="1"/>
</dbReference>
<evidence type="ECO:0000313" key="7">
    <source>
        <dbReference type="EMBL" id="OLR55302.1"/>
    </source>
</evidence>
<comment type="caution">
    <text evidence="7">The sequence shown here is derived from an EMBL/GenBank/DDBJ whole genome shotgun (WGS) entry which is preliminary data.</text>
</comment>
<evidence type="ECO:0000313" key="8">
    <source>
        <dbReference type="Proteomes" id="UP000187404"/>
    </source>
</evidence>
<dbReference type="InterPro" id="IPR028259">
    <property type="entry name" value="AP2-like_int_N"/>
</dbReference>
<evidence type="ECO:0000256" key="5">
    <source>
        <dbReference type="ARBA" id="ARBA00023172"/>
    </source>
</evidence>
<keyword evidence="3" id="KW-0229">DNA integration</keyword>
<dbReference type="Gene3D" id="1.10.443.10">
    <property type="entry name" value="Intergrase catalytic core"/>
    <property type="match status" value="1"/>
</dbReference>
<dbReference type="Pfam" id="PF14659">
    <property type="entry name" value="Phage_int_SAM_3"/>
    <property type="match status" value="1"/>
</dbReference>
<dbReference type="GO" id="GO:0006310">
    <property type="term" value="P:DNA recombination"/>
    <property type="evidence" value="ECO:0007669"/>
    <property type="project" value="UniProtKB-KW"/>
</dbReference>
<reference evidence="7 8" key="1">
    <citation type="journal article" date="2016" name="Appl. Environ. Microbiol.">
        <title>Function and Phylogeny of Bacterial Butyryl Coenzyme A:Acetate Transferases and Their Diversity in the Proximal Colon of Swine.</title>
        <authorList>
            <person name="Trachsel J."/>
            <person name="Bayles D.O."/>
            <person name="Looft T."/>
            <person name="Levine U.Y."/>
            <person name="Allen H.K."/>
        </authorList>
    </citation>
    <scope>NUCLEOTIDE SEQUENCE [LARGE SCALE GENOMIC DNA]</scope>
    <source>
        <strain evidence="7 8">68-3-10</strain>
    </source>
</reference>
<protein>
    <recommendedName>
        <fullName evidence="6">Tyr recombinase domain-containing protein</fullName>
    </recommendedName>
</protein>
<accession>A0A1Q9JGD7</accession>
<evidence type="ECO:0000259" key="6">
    <source>
        <dbReference type="PROSITE" id="PS51898"/>
    </source>
</evidence>
<dbReference type="InterPro" id="IPR010998">
    <property type="entry name" value="Integrase_recombinase_N"/>
</dbReference>
<dbReference type="Pfam" id="PF14657">
    <property type="entry name" value="Arm-DNA-bind_4"/>
    <property type="match status" value="1"/>
</dbReference>
<dbReference type="InterPro" id="IPR011010">
    <property type="entry name" value="DNA_brk_join_enz"/>
</dbReference>
<name>A0A1Q9JGD7_9FIRM</name>
<feature type="domain" description="Tyr recombinase" evidence="6">
    <location>
        <begin position="166"/>
        <end position="353"/>
    </location>
</feature>
<comment type="function">
    <text evidence="1">Site-specific tyrosine recombinase, which acts by catalyzing the cutting and rejoining of the recombining DNA molecules.</text>
</comment>
<dbReference type="PROSITE" id="PS51898">
    <property type="entry name" value="TYR_RECOMBINASE"/>
    <property type="match status" value="1"/>
</dbReference>
<keyword evidence="8" id="KW-1185">Reference proteome</keyword>
<dbReference type="InterPro" id="IPR013762">
    <property type="entry name" value="Integrase-like_cat_sf"/>
</dbReference>
<comment type="similarity">
    <text evidence="2">Belongs to the 'phage' integrase family.</text>
</comment>
<evidence type="ECO:0000256" key="4">
    <source>
        <dbReference type="ARBA" id="ARBA00023125"/>
    </source>
</evidence>
<dbReference type="OrthoDB" id="9785687at2"/>
<organism evidence="7 8">
    <name type="scientific">Hornefia porci</name>
    <dbReference type="NCBI Taxonomy" id="2652292"/>
    <lineage>
        <taxon>Bacteria</taxon>
        <taxon>Bacillati</taxon>
        <taxon>Bacillota</taxon>
        <taxon>Clostridia</taxon>
        <taxon>Peptostreptococcales</taxon>
        <taxon>Anaerovoracaceae</taxon>
        <taxon>Hornefia</taxon>
    </lineage>
</organism>
<dbReference type="InterPro" id="IPR002104">
    <property type="entry name" value="Integrase_catalytic"/>
</dbReference>
<dbReference type="PANTHER" id="PTHR30629:SF2">
    <property type="entry name" value="PROPHAGE INTEGRASE INTS-RELATED"/>
    <property type="match status" value="1"/>
</dbReference>
<dbReference type="RefSeq" id="WP_075712297.1">
    <property type="nucleotide sequence ID" value="NZ_MJIE01000001.1"/>
</dbReference>
<dbReference type="InterPro" id="IPR050808">
    <property type="entry name" value="Phage_Integrase"/>
</dbReference>
<dbReference type="SUPFAM" id="SSF56349">
    <property type="entry name" value="DNA breaking-rejoining enzymes"/>
    <property type="match status" value="1"/>
</dbReference>
<dbReference type="GO" id="GO:0015074">
    <property type="term" value="P:DNA integration"/>
    <property type="evidence" value="ECO:0007669"/>
    <property type="project" value="UniProtKB-KW"/>
</dbReference>
<keyword evidence="4" id="KW-0238">DNA-binding</keyword>
<proteinExistence type="inferred from homology"/>
<sequence length="361" mass="41333">MKIDKYKARGEIRYRFRAYVGLDTSGKPIRIQQSGFETKKEAQLAYAEAVTSIAPTRNKNITVQQLYNIWIESYKIGVKESTLQHTEQIFRDHILPEFAQLKVIELTPIQLQRFANRTVSERVNGKRTFTYLKKLLAFAWKQGVIDQNPADRVDIPKASKGPHKPENLNVYTKDELHTFLSLAQERLSPMWYAFFRLLSYTGMRRGEALALKWSDLDEGACTISITKTVTRGSNGIYVSDTPKTDRSTRTILLDPETLDILTALPHNCDLIFHNTKMELITLSQPIRQAHKVVDGTDLKYISPHGFRHTHCSLLFSAGVSIPEVQDRLGHSDVKTTIDIYNHVYEADKTKALNRFIDFMDA</sequence>
<keyword evidence="5" id="KW-0233">DNA recombination</keyword>
<gene>
    <name evidence="7" type="ORF">BHK98_04010</name>
</gene>
<dbReference type="STRING" id="1261640.BHK98_04010"/>
<dbReference type="PANTHER" id="PTHR30629">
    <property type="entry name" value="PROPHAGE INTEGRASE"/>
    <property type="match status" value="1"/>
</dbReference>
<dbReference type="AlphaFoldDB" id="A0A1Q9JGD7"/>
<dbReference type="CDD" id="cd01189">
    <property type="entry name" value="INT_ICEBs1_C_like"/>
    <property type="match status" value="1"/>
</dbReference>
<dbReference type="EMBL" id="MJIE01000001">
    <property type="protein sequence ID" value="OLR55302.1"/>
    <property type="molecule type" value="Genomic_DNA"/>
</dbReference>